<proteinExistence type="predicted"/>
<dbReference type="STRING" id="4565.A0A3B6SL88"/>
<protein>
    <submittedName>
        <fullName evidence="2">Uncharacterized protein</fullName>
    </submittedName>
</protein>
<evidence type="ECO:0000313" key="2">
    <source>
        <dbReference type="EnsemblPlants" id="TraesCS7B02G347300.1"/>
    </source>
</evidence>
<dbReference type="Gramene" id="TraesNOR7B03G04255500.1">
    <property type="protein sequence ID" value="TraesNOR7B03G04255500.1"/>
    <property type="gene ID" value="TraesNOR7B03G04255500"/>
</dbReference>
<dbReference type="Pfam" id="PF12576">
    <property type="entry name" value="DUF3754"/>
    <property type="match status" value="1"/>
</dbReference>
<feature type="transmembrane region" description="Helical" evidence="1">
    <location>
        <begin position="91"/>
        <end position="113"/>
    </location>
</feature>
<organism evidence="2">
    <name type="scientific">Triticum aestivum</name>
    <name type="common">Wheat</name>
    <dbReference type="NCBI Taxonomy" id="4565"/>
    <lineage>
        <taxon>Eukaryota</taxon>
        <taxon>Viridiplantae</taxon>
        <taxon>Streptophyta</taxon>
        <taxon>Embryophyta</taxon>
        <taxon>Tracheophyta</taxon>
        <taxon>Spermatophyta</taxon>
        <taxon>Magnoliopsida</taxon>
        <taxon>Liliopsida</taxon>
        <taxon>Poales</taxon>
        <taxon>Poaceae</taxon>
        <taxon>BOP clade</taxon>
        <taxon>Pooideae</taxon>
        <taxon>Triticodae</taxon>
        <taxon>Triticeae</taxon>
        <taxon>Triticinae</taxon>
        <taxon>Triticum</taxon>
    </lineage>
</organism>
<keyword evidence="1" id="KW-0472">Membrane</keyword>
<dbReference type="PaxDb" id="4565-Traes_7BL_C0FD95AA8.2"/>
<dbReference type="Proteomes" id="UP000019116">
    <property type="component" value="Chromosome 7B"/>
</dbReference>
<dbReference type="OrthoDB" id="2020015at2759"/>
<evidence type="ECO:0000256" key="1">
    <source>
        <dbReference type="SAM" id="Phobius"/>
    </source>
</evidence>
<evidence type="ECO:0000313" key="3">
    <source>
        <dbReference type="Proteomes" id="UP000019116"/>
    </source>
</evidence>
<name>A0A3B6SL88_WHEAT</name>
<keyword evidence="1" id="KW-0812">Transmembrane</keyword>
<feature type="transmembrane region" description="Helical" evidence="1">
    <location>
        <begin position="27"/>
        <end position="46"/>
    </location>
</feature>
<reference evidence="2" key="1">
    <citation type="submission" date="2018-08" db="EMBL/GenBank/DDBJ databases">
        <authorList>
            <person name="Rossello M."/>
        </authorList>
    </citation>
    <scope>NUCLEOTIDE SEQUENCE [LARGE SCALE GENOMIC DNA]</scope>
    <source>
        <strain evidence="2">cv. Chinese Spring</strain>
    </source>
</reference>
<keyword evidence="1" id="KW-1133">Transmembrane helix</keyword>
<dbReference type="InterPro" id="IPR022227">
    <property type="entry name" value="DUF3754"/>
</dbReference>
<keyword evidence="3" id="KW-1185">Reference proteome</keyword>
<reference evidence="2" key="2">
    <citation type="submission" date="2018-10" db="UniProtKB">
        <authorList>
            <consortium name="EnsemblPlants"/>
        </authorList>
    </citation>
    <scope>IDENTIFICATION</scope>
</reference>
<dbReference type="AlphaFoldDB" id="A0A3B6SL88"/>
<dbReference type="Gramene" id="TraesCS7B02G347300.1">
    <property type="protein sequence ID" value="TraesCS7B02G347300.1"/>
    <property type="gene ID" value="TraesCS7B02G347300"/>
</dbReference>
<sequence length="174" mass="19491">MWAGPAVEGGPPGVAAGAVRESHRKRLPWFAFSLLMILMQVSSCAYRFRKKSPKGQDDRAIQVKHFKSIPMADMELVLPKKKNLSLTLMDWVRFIVSVVIGLIKEVIIAYYILMENGKVTVEDLDLQCEELIQEEFGLQCNFEDSIRRIVCVPLKRSGSGVSPEGVMPAVVQIN</sequence>
<dbReference type="EnsemblPlants" id="TraesCS7B02G347300.1">
    <property type="protein sequence ID" value="TraesCS7B02G347300.1"/>
    <property type="gene ID" value="TraesCS7B02G347300"/>
</dbReference>
<dbReference type="PANTHER" id="PTHR33645">
    <property type="entry name" value="AMINOPEPTIDASE (DUF3754)"/>
    <property type="match status" value="1"/>
</dbReference>
<dbReference type="PANTHER" id="PTHR33645:SF4">
    <property type="entry name" value="OS01G0929000 PROTEIN"/>
    <property type="match status" value="1"/>
</dbReference>
<accession>A0A3B6SL88</accession>